<dbReference type="Gene3D" id="3.30.160.250">
    <property type="match status" value="1"/>
</dbReference>
<dbReference type="EMBL" id="BARV01014209">
    <property type="protein sequence ID" value="GAI30282.1"/>
    <property type="molecule type" value="Genomic_DNA"/>
</dbReference>
<comment type="caution">
    <text evidence="1">The sequence shown here is derived from an EMBL/GenBank/DDBJ whole genome shotgun (WGS) entry which is preliminary data.</text>
</comment>
<sequence>MGKAPVGYIAVSVIVTKEGNQYSSWCPDLDIASCGDSPEEAAENLADAVELY</sequence>
<evidence type="ECO:0000313" key="1">
    <source>
        <dbReference type="EMBL" id="GAI30282.1"/>
    </source>
</evidence>
<dbReference type="SUPFAM" id="SSF143100">
    <property type="entry name" value="TTHA1013/TTHA0281-like"/>
    <property type="match status" value="1"/>
</dbReference>
<gene>
    <name evidence="1" type="ORF">S06H3_25018</name>
</gene>
<protein>
    <recommendedName>
        <fullName evidence="2">HicB-like antitoxin of toxin-antitoxin system domain-containing protein</fullName>
    </recommendedName>
</protein>
<dbReference type="AlphaFoldDB" id="X1MF47"/>
<organism evidence="1">
    <name type="scientific">marine sediment metagenome</name>
    <dbReference type="NCBI Taxonomy" id="412755"/>
    <lineage>
        <taxon>unclassified sequences</taxon>
        <taxon>metagenomes</taxon>
        <taxon>ecological metagenomes</taxon>
    </lineage>
</organism>
<name>X1MF47_9ZZZZ</name>
<accession>X1MF47</accession>
<feature type="non-terminal residue" evidence="1">
    <location>
        <position position="52"/>
    </location>
</feature>
<reference evidence="1" key="1">
    <citation type="journal article" date="2014" name="Front. Microbiol.">
        <title>High frequency of phylogenetically diverse reductive dehalogenase-homologous genes in deep subseafloor sedimentary metagenomes.</title>
        <authorList>
            <person name="Kawai M."/>
            <person name="Futagami T."/>
            <person name="Toyoda A."/>
            <person name="Takaki Y."/>
            <person name="Nishi S."/>
            <person name="Hori S."/>
            <person name="Arai W."/>
            <person name="Tsubouchi T."/>
            <person name="Morono Y."/>
            <person name="Uchiyama I."/>
            <person name="Ito T."/>
            <person name="Fujiyama A."/>
            <person name="Inagaki F."/>
            <person name="Takami H."/>
        </authorList>
    </citation>
    <scope>NUCLEOTIDE SEQUENCE</scope>
    <source>
        <strain evidence="1">Expedition CK06-06</strain>
    </source>
</reference>
<evidence type="ECO:0008006" key="2">
    <source>
        <dbReference type="Google" id="ProtNLM"/>
    </source>
</evidence>
<dbReference type="InterPro" id="IPR035069">
    <property type="entry name" value="TTHA1013/TTHA0281-like"/>
</dbReference>
<proteinExistence type="predicted"/>